<accession>A0A4Z2GN24</accession>
<evidence type="ECO:0000313" key="2">
    <source>
        <dbReference type="Proteomes" id="UP000314294"/>
    </source>
</evidence>
<dbReference type="AlphaFoldDB" id="A0A4Z2GN24"/>
<sequence length="185" mass="18910">MNVFDSFKFTLTSLGAPAAVGCQPSRCSRAGGPSYLSLSSPVTQLTCHSAHLRDIRSPCCNLLWDEIESSLSTGTAHSLLHVLLVRLQDVPYAVHQLLDLGSQALGGRLLQDTSDQLLRVPVALIVHHGGGSGSAGRPAATSVVIVVASSQRDLALGAGRQCGMGGLGGGICGLRGWSGGGVAAV</sequence>
<reference evidence="1 2" key="1">
    <citation type="submission" date="2019-03" db="EMBL/GenBank/DDBJ databases">
        <title>First draft genome of Liparis tanakae, snailfish: a comprehensive survey of snailfish specific genes.</title>
        <authorList>
            <person name="Kim W."/>
            <person name="Song I."/>
            <person name="Jeong J.-H."/>
            <person name="Kim D."/>
            <person name="Kim S."/>
            <person name="Ryu S."/>
            <person name="Song J.Y."/>
            <person name="Lee S.K."/>
        </authorList>
    </citation>
    <scope>NUCLEOTIDE SEQUENCE [LARGE SCALE GENOMIC DNA]</scope>
    <source>
        <tissue evidence="1">Muscle</tissue>
    </source>
</reference>
<dbReference type="Proteomes" id="UP000314294">
    <property type="component" value="Unassembled WGS sequence"/>
</dbReference>
<comment type="caution">
    <text evidence="1">The sequence shown here is derived from an EMBL/GenBank/DDBJ whole genome shotgun (WGS) entry which is preliminary data.</text>
</comment>
<keyword evidence="2" id="KW-1185">Reference proteome</keyword>
<gene>
    <name evidence="1" type="ORF">EYF80_035122</name>
</gene>
<dbReference type="EMBL" id="SRLO01000478">
    <property type="protein sequence ID" value="TNN54641.1"/>
    <property type="molecule type" value="Genomic_DNA"/>
</dbReference>
<protein>
    <submittedName>
        <fullName evidence="1">Uncharacterized protein</fullName>
    </submittedName>
</protein>
<name>A0A4Z2GN24_9TELE</name>
<organism evidence="1 2">
    <name type="scientific">Liparis tanakae</name>
    <name type="common">Tanaka's snailfish</name>
    <dbReference type="NCBI Taxonomy" id="230148"/>
    <lineage>
        <taxon>Eukaryota</taxon>
        <taxon>Metazoa</taxon>
        <taxon>Chordata</taxon>
        <taxon>Craniata</taxon>
        <taxon>Vertebrata</taxon>
        <taxon>Euteleostomi</taxon>
        <taxon>Actinopterygii</taxon>
        <taxon>Neopterygii</taxon>
        <taxon>Teleostei</taxon>
        <taxon>Neoteleostei</taxon>
        <taxon>Acanthomorphata</taxon>
        <taxon>Eupercaria</taxon>
        <taxon>Perciformes</taxon>
        <taxon>Cottioidei</taxon>
        <taxon>Cottales</taxon>
        <taxon>Liparidae</taxon>
        <taxon>Liparis</taxon>
    </lineage>
</organism>
<evidence type="ECO:0000313" key="1">
    <source>
        <dbReference type="EMBL" id="TNN54641.1"/>
    </source>
</evidence>
<proteinExistence type="predicted"/>